<protein>
    <submittedName>
        <fullName evidence="1">Uncharacterized protein</fullName>
    </submittedName>
</protein>
<sequence>MGFADKYLKKTNNETQTLFCVDDLPETSLITIIPAFDEPEILTCLKSLAECIDPGNDVLVLVLFNAGEYATEKSIEQNRIGHDEVVCFSKSDNCPKWLTIRSGIVENIRKKKAGVGYARKTLMDTAVWLANKWEHPNLLISSLDADCLVSLNYFIELNRFAKRDNKAFYTHYFEHSIDSDVTLDGQIVDYELHLRYYSEALRSVGFPFAFHTVGSAFSVRAFAYVKQGGMNDRKAGEDFYFLHKLTPLESCGKIDSIVVYPGVRLSDRVPFGTGPMLKKGVDGDEDLSLSYPYCSFDIIKELFDQIDIFYIEHSMKTVITSPVLIDFMCSRGDFDKLAELKKNCSSLVVFRKRFFHLFDAFWILKCLNFQQSNGNIKSSTMNELSKMGLIPYKSSTLEALQILRDREKLQNK</sequence>
<dbReference type="EMBL" id="CP081303">
    <property type="protein sequence ID" value="QZE14523.1"/>
    <property type="molecule type" value="Genomic_DNA"/>
</dbReference>
<name>A0AC61NFZ7_9BACT</name>
<proteinExistence type="predicted"/>
<accession>A0AC61NFZ7</accession>
<organism evidence="1 2">
    <name type="scientific">Halosquirtibacter laminarini</name>
    <dbReference type="NCBI Taxonomy" id="3374600"/>
    <lineage>
        <taxon>Bacteria</taxon>
        <taxon>Pseudomonadati</taxon>
        <taxon>Bacteroidota</taxon>
        <taxon>Bacteroidia</taxon>
        <taxon>Marinilabiliales</taxon>
        <taxon>Prolixibacteraceae</taxon>
        <taxon>Halosquirtibacter</taxon>
    </lineage>
</organism>
<dbReference type="Proteomes" id="UP000826212">
    <property type="component" value="Chromosome"/>
</dbReference>
<gene>
    <name evidence="1" type="ORF">K4L44_01235</name>
</gene>
<evidence type="ECO:0000313" key="1">
    <source>
        <dbReference type="EMBL" id="QZE14523.1"/>
    </source>
</evidence>
<evidence type="ECO:0000313" key="2">
    <source>
        <dbReference type="Proteomes" id="UP000826212"/>
    </source>
</evidence>
<keyword evidence="2" id="KW-1185">Reference proteome</keyword>
<reference evidence="1" key="1">
    <citation type="submission" date="2021-08" db="EMBL/GenBank/DDBJ databases">
        <title>Novel anaerobic bacterium isolated from sea squirt in East Sea, Republic of Korea.</title>
        <authorList>
            <person name="Nguyen T.H."/>
            <person name="Li Z."/>
            <person name="Lee Y.-J."/>
            <person name="Ko J."/>
            <person name="Kim S.-G."/>
        </authorList>
    </citation>
    <scope>NUCLEOTIDE SEQUENCE</scope>
    <source>
        <strain evidence="1">KCTC 25031</strain>
    </source>
</reference>